<organism evidence="1 2">
    <name type="scientific">Streptomyces melanosporofaciens</name>
    <dbReference type="NCBI Taxonomy" id="67327"/>
    <lineage>
        <taxon>Bacteria</taxon>
        <taxon>Bacillati</taxon>
        <taxon>Actinomycetota</taxon>
        <taxon>Actinomycetes</taxon>
        <taxon>Kitasatosporales</taxon>
        <taxon>Streptomycetaceae</taxon>
        <taxon>Streptomyces</taxon>
        <taxon>Streptomyces violaceusniger group</taxon>
    </lineage>
</organism>
<dbReference type="EMBL" id="FNST01000002">
    <property type="protein sequence ID" value="SED02042.1"/>
    <property type="molecule type" value="Genomic_DNA"/>
</dbReference>
<dbReference type="Proteomes" id="UP000198609">
    <property type="component" value="Unassembled WGS sequence"/>
</dbReference>
<dbReference type="RefSeq" id="WP_244321116.1">
    <property type="nucleotide sequence ID" value="NZ_FNST01000002.1"/>
</dbReference>
<name>A0A1H4X8J6_STRMJ</name>
<evidence type="ECO:0000313" key="1">
    <source>
        <dbReference type="EMBL" id="SED02042.1"/>
    </source>
</evidence>
<keyword evidence="2" id="KW-1185">Reference proteome</keyword>
<gene>
    <name evidence="1" type="ORF">SAMN04490356_6531</name>
</gene>
<proteinExistence type="predicted"/>
<accession>A0A1H4X8J6</accession>
<protein>
    <submittedName>
        <fullName evidence="1">Uncharacterized protein</fullName>
    </submittedName>
</protein>
<evidence type="ECO:0000313" key="2">
    <source>
        <dbReference type="Proteomes" id="UP000198609"/>
    </source>
</evidence>
<reference evidence="2" key="1">
    <citation type="submission" date="2016-10" db="EMBL/GenBank/DDBJ databases">
        <authorList>
            <person name="Varghese N."/>
            <person name="Submissions S."/>
        </authorList>
    </citation>
    <scope>NUCLEOTIDE SEQUENCE [LARGE SCALE GENOMIC DNA]</scope>
    <source>
        <strain evidence="2">DSM 40318</strain>
    </source>
</reference>
<dbReference type="AlphaFoldDB" id="A0A1H4X8J6"/>
<sequence>MTADAPLTRQSFRRLHPISTPRPVSQLPDRVWTDEDWDRIQRGYRARDMDEKWNVFVEGNVLFMHRSWTGHGVYEVSFAPAAGRGRRIASAVVEADGERYRSMGDEYDCLMMELIISAIVLGEPAAELRAGLVELIARASVRSDLPSGVVEHSALGLRSGS</sequence>